<dbReference type="SUPFAM" id="SSF51445">
    <property type="entry name" value="(Trans)glycosidases"/>
    <property type="match status" value="1"/>
</dbReference>
<evidence type="ECO:0000256" key="8">
    <source>
        <dbReference type="PIRSR" id="PIRSR001021-2"/>
    </source>
</evidence>
<dbReference type="InterPro" id="IPR013780">
    <property type="entry name" value="Glyco_hydro_b"/>
</dbReference>
<dbReference type="GO" id="GO:0004553">
    <property type="term" value="F:hydrolase activity, hydrolyzing O-glycosyl compounds"/>
    <property type="evidence" value="ECO:0007669"/>
    <property type="project" value="InterPro"/>
</dbReference>
<dbReference type="SMART" id="SM00642">
    <property type="entry name" value="Aamy"/>
    <property type="match status" value="1"/>
</dbReference>
<feature type="active site" description="Nucleophile" evidence="7">
    <location>
        <position position="237"/>
    </location>
</feature>
<evidence type="ECO:0000256" key="1">
    <source>
        <dbReference type="ARBA" id="ARBA00001913"/>
    </source>
</evidence>
<feature type="binding site" evidence="8">
    <location>
        <position position="241"/>
    </location>
    <ligand>
        <name>Ca(2+)</name>
        <dbReference type="ChEBI" id="CHEBI:29108"/>
        <label>1</label>
    </ligand>
</feature>
<keyword evidence="4" id="KW-0378">Hydrolase</keyword>
<dbReference type="InterPro" id="IPR017853">
    <property type="entry name" value="GH"/>
</dbReference>
<dbReference type="GO" id="GO:0005509">
    <property type="term" value="F:calcium ion binding"/>
    <property type="evidence" value="ECO:0007669"/>
    <property type="project" value="InterPro"/>
</dbReference>
<dbReference type="Gene3D" id="2.60.40.1180">
    <property type="entry name" value="Golgi alpha-mannosidase II"/>
    <property type="match status" value="1"/>
</dbReference>
<keyword evidence="8" id="KW-0106">Calcium</keyword>
<dbReference type="OrthoDB" id="9806009at2"/>
<comment type="caution">
    <text evidence="10">The sequence shown here is derived from an EMBL/GenBank/DDBJ whole genome shotgun (WGS) entry which is preliminary data.</text>
</comment>
<keyword evidence="3 8" id="KW-0479">Metal-binding</keyword>
<name>A0A2T7BLE5_9BACT</name>
<proteinExistence type="inferred from homology"/>
<protein>
    <submittedName>
        <fullName evidence="10">Alpha-amylase</fullName>
    </submittedName>
</protein>
<evidence type="ECO:0000313" key="10">
    <source>
        <dbReference type="EMBL" id="PUZ28507.1"/>
    </source>
</evidence>
<dbReference type="NCBIfam" id="NF006969">
    <property type="entry name" value="PRK09441.1-2"/>
    <property type="match status" value="1"/>
</dbReference>
<comment type="similarity">
    <text evidence="2">Belongs to the glycosyl hydrolase 13 family.</text>
</comment>
<evidence type="ECO:0000256" key="4">
    <source>
        <dbReference type="ARBA" id="ARBA00022801"/>
    </source>
</evidence>
<feature type="binding site" evidence="8">
    <location>
        <position position="206"/>
    </location>
    <ligand>
        <name>Ca(2+)</name>
        <dbReference type="ChEBI" id="CHEBI:29108"/>
        <label>1</label>
    </ligand>
</feature>
<dbReference type="InterPro" id="IPR006047">
    <property type="entry name" value="GH13_cat_dom"/>
</dbReference>
<evidence type="ECO:0000256" key="5">
    <source>
        <dbReference type="ARBA" id="ARBA00023277"/>
    </source>
</evidence>
<dbReference type="RefSeq" id="WP_108685145.1">
    <property type="nucleotide sequence ID" value="NZ_QCYK01000001.1"/>
</dbReference>
<evidence type="ECO:0000256" key="7">
    <source>
        <dbReference type="PIRSR" id="PIRSR001021-1"/>
    </source>
</evidence>
<feature type="active site" description="Proton donor" evidence="7">
    <location>
        <position position="267"/>
    </location>
</feature>
<dbReference type="PIRSF" id="PIRSF001021">
    <property type="entry name" value="Alph-amls_thrmst"/>
    <property type="match status" value="1"/>
</dbReference>
<evidence type="ECO:0000256" key="2">
    <source>
        <dbReference type="ARBA" id="ARBA00008061"/>
    </source>
</evidence>
<dbReference type="Pfam" id="PF00128">
    <property type="entry name" value="Alpha-amylase"/>
    <property type="match status" value="1"/>
</dbReference>
<comment type="cofactor">
    <cofactor evidence="1">
        <name>Ca(2+)</name>
        <dbReference type="ChEBI" id="CHEBI:29108"/>
    </cofactor>
</comment>
<gene>
    <name evidence="10" type="ORF">DCC81_03210</name>
</gene>
<dbReference type="NCBIfam" id="NF006968">
    <property type="entry name" value="PRK09441.1-1"/>
    <property type="match status" value="1"/>
</dbReference>
<dbReference type="SUPFAM" id="SSF51011">
    <property type="entry name" value="Glycosyl hydrolase domain"/>
    <property type="match status" value="1"/>
</dbReference>
<feature type="domain" description="Glycosyl hydrolase family 13 catalytic" evidence="9">
    <location>
        <begin position="4"/>
        <end position="398"/>
    </location>
</feature>
<keyword evidence="5" id="KW-0119">Carbohydrate metabolism</keyword>
<dbReference type="CDD" id="cd11318">
    <property type="entry name" value="AmyAc_bac_fung_AmyA"/>
    <property type="match status" value="1"/>
</dbReference>
<organism evidence="10 11">
    <name type="scientific">Chitinophaga parva</name>
    <dbReference type="NCBI Taxonomy" id="2169414"/>
    <lineage>
        <taxon>Bacteria</taxon>
        <taxon>Pseudomonadati</taxon>
        <taxon>Bacteroidota</taxon>
        <taxon>Chitinophagia</taxon>
        <taxon>Chitinophagales</taxon>
        <taxon>Chitinophagaceae</taxon>
        <taxon>Chitinophaga</taxon>
    </lineage>
</organism>
<dbReference type="EMBL" id="QCYK01000001">
    <property type="protein sequence ID" value="PUZ28507.1"/>
    <property type="molecule type" value="Genomic_DNA"/>
</dbReference>
<dbReference type="PANTHER" id="PTHR43447">
    <property type="entry name" value="ALPHA-AMYLASE"/>
    <property type="match status" value="1"/>
</dbReference>
<evidence type="ECO:0000313" key="11">
    <source>
        <dbReference type="Proteomes" id="UP000244450"/>
    </source>
</evidence>
<reference evidence="10 11" key="1">
    <citation type="submission" date="2018-04" db="EMBL/GenBank/DDBJ databases">
        <title>Chitinophaga fuyangensis sp. nov., isolated from soil in a chemical factory.</title>
        <authorList>
            <person name="Chen K."/>
        </authorList>
    </citation>
    <scope>NUCLEOTIDE SEQUENCE [LARGE SCALE GENOMIC DNA]</scope>
    <source>
        <strain evidence="10 11">LY-1</strain>
    </source>
</reference>
<sequence>MQQDTFIQFFHWYTPADGHLWQHFRQEAASLKVKGITHAWLPPAFKGARGKDSEGYDVYDLYDLGEFDQKGTVATKYGPKEDYLQAIRAAQEQGLKVLTDVVLGHRTGGDGKEKIKVQRVNPDNRTEMTGAPFEIEAFTQFFFPGRKDQYSAYKWDYHSFAGVDYAANLPAEEQGIFKILNEYGNGQWNEEVSQENGNFSFLIGDDVETRNPAVREELYNWGKWYLQVTGCNGFRIDALKHMSWRFMKNWSTAMKEAAGKDFTMIGEYWSPDNLPEMLDYLDKVENSISLFDAPLHHNFYEVSKGERELWKVYDNTLTAARADKSITIVENHDTQPCQTLESPVEAWFKPLAYGCILLRAQGVPCIFYPDLYGAQYRDNGCDVTIEKVAVLEKLLELRKDYAYGEQEDYFAAAGVIGWVRRGDAGAPGSGCAVVLSSSEQGGNINMHMGKAFAGKTFMNFLNPLQELVLDAEGNAVFYVDQRGIAVWVPKR</sequence>
<accession>A0A2T7BLE5</accession>
<dbReference type="Gene3D" id="3.20.20.80">
    <property type="entry name" value="Glycosidases"/>
    <property type="match status" value="1"/>
</dbReference>
<dbReference type="Gene3D" id="2.40.30.140">
    <property type="match status" value="1"/>
</dbReference>
<evidence type="ECO:0000256" key="3">
    <source>
        <dbReference type="ARBA" id="ARBA00022723"/>
    </source>
</evidence>
<dbReference type="InterPro" id="IPR013776">
    <property type="entry name" value="A-amylase_thermo"/>
</dbReference>
<dbReference type="GO" id="GO:0005975">
    <property type="term" value="P:carbohydrate metabolic process"/>
    <property type="evidence" value="ECO:0007669"/>
    <property type="project" value="InterPro"/>
</dbReference>
<dbReference type="Proteomes" id="UP000244450">
    <property type="component" value="Unassembled WGS sequence"/>
</dbReference>
<evidence type="ECO:0000256" key="6">
    <source>
        <dbReference type="ARBA" id="ARBA00023295"/>
    </source>
</evidence>
<keyword evidence="11" id="KW-1185">Reference proteome</keyword>
<dbReference type="AlphaFoldDB" id="A0A2T7BLE5"/>
<keyword evidence="6" id="KW-0326">Glycosidase</keyword>
<evidence type="ECO:0000259" key="9">
    <source>
        <dbReference type="SMART" id="SM00642"/>
    </source>
</evidence>